<organism evidence="1 2">
    <name type="scientific">Echinicola strongylocentroti</name>
    <dbReference type="NCBI Taxonomy" id="1795355"/>
    <lineage>
        <taxon>Bacteria</taxon>
        <taxon>Pseudomonadati</taxon>
        <taxon>Bacteroidota</taxon>
        <taxon>Cytophagia</taxon>
        <taxon>Cytophagales</taxon>
        <taxon>Cyclobacteriaceae</taxon>
        <taxon>Echinicola</taxon>
    </lineage>
</organism>
<dbReference type="Proteomes" id="UP000248688">
    <property type="component" value="Chromosome"/>
</dbReference>
<dbReference type="AlphaFoldDB" id="A0A2Z4ILS5"/>
<keyword evidence="2" id="KW-1185">Reference proteome</keyword>
<name>A0A2Z4ILS5_9BACT</name>
<evidence type="ECO:0008006" key="3">
    <source>
        <dbReference type="Google" id="ProtNLM"/>
    </source>
</evidence>
<sequence length="456" mass="52615">MVSNDDGSIVYFEDTQSPVLFSTQEIAKTPPTQLPPSREEDSDITPVAFWGENNDFPQQARKTKESNPDLVSALDWKARALYGGGLKYQIRDRITKEPLTKGEILKNDQFKKMVWEIDQFKFRNRHYLSQAAIDFYDLQNAFPQLILSEDRQSITRIVAMEAEDCRYGKRKDNGDLVWVYLHPNWEEWDNSLEDDKLSKVKVLDPLNSYPEDVKALRGDTLRYIFPLSYPTGKNYYQLSHWWSVVVSKWLPFGNMIPEVKAAILKNLALIRYHIEMPDYWMPDRYKNWMSMSDEKKRKAIEKEFKIINDVLTGAKNAGKSVYTTFKTLQNKEYGGWKITAIDDKMKDGALLADSSEATIKVFSATSIDPALHGLIPGKGGSNRSGSDKREALNIYMSLITSHVDIICDPFNYASWYNGWNTEEIETHWYTQQPILQTLNQVPPSQRETVIEDNDAN</sequence>
<dbReference type="KEGG" id="est:DN752_17795"/>
<accession>A0A2Z4ILS5</accession>
<proteinExistence type="predicted"/>
<dbReference type="EMBL" id="CP030041">
    <property type="protein sequence ID" value="AWW31834.1"/>
    <property type="molecule type" value="Genomic_DNA"/>
</dbReference>
<gene>
    <name evidence="1" type="ORF">DN752_17795</name>
</gene>
<evidence type="ECO:0000313" key="2">
    <source>
        <dbReference type="Proteomes" id="UP000248688"/>
    </source>
</evidence>
<protein>
    <recommendedName>
        <fullName evidence="3">Phage portal protein</fullName>
    </recommendedName>
</protein>
<dbReference type="OrthoDB" id="671786at2"/>
<dbReference type="RefSeq" id="WP_112785207.1">
    <property type="nucleotide sequence ID" value="NZ_CP030041.1"/>
</dbReference>
<reference evidence="1 2" key="1">
    <citation type="submission" date="2018-06" db="EMBL/GenBank/DDBJ databases">
        <title>Echinicola strongylocentroti sp. nov., isolated from a sea urchin Strongylocentrotus intermedius.</title>
        <authorList>
            <person name="Bae S.S."/>
        </authorList>
    </citation>
    <scope>NUCLEOTIDE SEQUENCE [LARGE SCALE GENOMIC DNA]</scope>
    <source>
        <strain evidence="1 2">MEBiC08714</strain>
    </source>
</reference>
<evidence type="ECO:0000313" key="1">
    <source>
        <dbReference type="EMBL" id="AWW31834.1"/>
    </source>
</evidence>